<accession>L0FWT2</accession>
<feature type="signal peptide" evidence="1">
    <location>
        <begin position="1"/>
        <end position="20"/>
    </location>
</feature>
<dbReference type="eggNOG" id="COG4783">
    <property type="taxonomic scope" value="Bacteria"/>
</dbReference>
<organism evidence="2 3">
    <name type="scientific">Echinicola vietnamensis (strain DSM 17526 / LMG 23754 / KMM 6221)</name>
    <dbReference type="NCBI Taxonomy" id="926556"/>
    <lineage>
        <taxon>Bacteria</taxon>
        <taxon>Pseudomonadati</taxon>
        <taxon>Bacteroidota</taxon>
        <taxon>Cytophagia</taxon>
        <taxon>Cytophagales</taxon>
        <taxon>Cyclobacteriaceae</taxon>
        <taxon>Echinicola</taxon>
    </lineage>
</organism>
<dbReference type="KEGG" id="evi:Echvi_2118"/>
<dbReference type="AlphaFoldDB" id="L0FWT2"/>
<evidence type="ECO:0000313" key="2">
    <source>
        <dbReference type="EMBL" id="AGA78369.1"/>
    </source>
</evidence>
<gene>
    <name evidence="2" type="ordered locus">Echvi_2118</name>
</gene>
<name>L0FWT2_ECHVK</name>
<dbReference type="InterPro" id="IPR011990">
    <property type="entry name" value="TPR-like_helical_dom_sf"/>
</dbReference>
<keyword evidence="1" id="KW-0732">Signal</keyword>
<sequence>MNYLIHLVLAAVMVTGTGLAQDNAELQKMANDDQQARFSPNIDWNELNKQDSIRMERVRTLLDQGQVKTAQDHFNAGIIFQHGEDSITSNLAVKCFGKAILMDSTLNKRRFAAAVDRDLMRKGKPQVYGTQFIQDAGTGKFKRYIIDTAKVSDAERLHYGVETLAQQQEKERLMNLKSISAYYAKTNSTEEAIVLTRAQSEKGKGADDDIYENKLINIGIQLKNASKNQEALAIFDLIIRLYPDSYRGYTLYTSTLKKSGKMDKEYKTYIKNASDKAKKAAMSVAGIDAVRGENLIYFIDNLSSILKQGYLVSLDCLVFDCGLFREK</sequence>
<keyword evidence="3" id="KW-1185">Reference proteome</keyword>
<dbReference type="HOGENOM" id="CLU_936204_0_0_10"/>
<dbReference type="SUPFAM" id="SSF48452">
    <property type="entry name" value="TPR-like"/>
    <property type="match status" value="1"/>
</dbReference>
<feature type="chain" id="PRO_5003941987" description="Tetratricopeptide repeat protein" evidence="1">
    <location>
        <begin position="21"/>
        <end position="327"/>
    </location>
</feature>
<dbReference type="Proteomes" id="UP000010796">
    <property type="component" value="Chromosome"/>
</dbReference>
<dbReference type="STRING" id="926556.Echvi_2118"/>
<evidence type="ECO:0000256" key="1">
    <source>
        <dbReference type="SAM" id="SignalP"/>
    </source>
</evidence>
<reference evidence="3" key="1">
    <citation type="submission" date="2012-02" db="EMBL/GenBank/DDBJ databases">
        <title>The complete genome of Echinicola vietnamensis DSM 17526.</title>
        <authorList>
            <person name="Lucas S."/>
            <person name="Copeland A."/>
            <person name="Lapidus A."/>
            <person name="Glavina del Rio T."/>
            <person name="Dalin E."/>
            <person name="Tice H."/>
            <person name="Bruce D."/>
            <person name="Goodwin L."/>
            <person name="Pitluck S."/>
            <person name="Peters L."/>
            <person name="Ovchinnikova G."/>
            <person name="Teshima H."/>
            <person name="Kyrpides N."/>
            <person name="Mavromatis K."/>
            <person name="Ivanova N."/>
            <person name="Brettin T."/>
            <person name="Detter J.C."/>
            <person name="Han C."/>
            <person name="Larimer F."/>
            <person name="Land M."/>
            <person name="Hauser L."/>
            <person name="Markowitz V."/>
            <person name="Cheng J.-F."/>
            <person name="Hugenholtz P."/>
            <person name="Woyke T."/>
            <person name="Wu D."/>
            <person name="Brambilla E."/>
            <person name="Klenk H.-P."/>
            <person name="Eisen J.A."/>
        </authorList>
    </citation>
    <scope>NUCLEOTIDE SEQUENCE [LARGE SCALE GENOMIC DNA]</scope>
    <source>
        <strain evidence="3">DSM 17526 / LMG 23754 / KMM 6221</strain>
    </source>
</reference>
<evidence type="ECO:0000313" key="3">
    <source>
        <dbReference type="Proteomes" id="UP000010796"/>
    </source>
</evidence>
<dbReference type="OrthoDB" id="9814760at2"/>
<dbReference type="EMBL" id="CP003346">
    <property type="protein sequence ID" value="AGA78369.1"/>
    <property type="molecule type" value="Genomic_DNA"/>
</dbReference>
<evidence type="ECO:0008006" key="4">
    <source>
        <dbReference type="Google" id="ProtNLM"/>
    </source>
</evidence>
<dbReference type="RefSeq" id="WP_015265928.1">
    <property type="nucleotide sequence ID" value="NC_019904.1"/>
</dbReference>
<protein>
    <recommendedName>
        <fullName evidence="4">Tetratricopeptide repeat protein</fullName>
    </recommendedName>
</protein>
<proteinExistence type="predicted"/>